<proteinExistence type="predicted"/>
<protein>
    <submittedName>
        <fullName evidence="1">Uncharacterized protein</fullName>
    </submittedName>
</protein>
<keyword evidence="2" id="KW-1185">Reference proteome</keyword>
<dbReference type="OrthoDB" id="3660930at2759"/>
<reference evidence="1" key="1">
    <citation type="journal article" date="2020" name="bioRxiv">
        <title>Genomic and phenotypic heterogeneity of clinical isolates of the human pathogens Aspergillus fumigatus, Aspergillus lentulus and Aspergillus fumigatiaffinis.</title>
        <authorList>
            <person name="dos Santos R.A.C."/>
            <person name="Steenwyk J.L."/>
            <person name="Rivero-Menendez O."/>
            <person name="Mead M.E."/>
            <person name="Silva L.P."/>
            <person name="Bastos R.W."/>
            <person name="Alastruey-Izquierdo A."/>
            <person name="Goldman G.H."/>
            <person name="Rokas A."/>
        </authorList>
    </citation>
    <scope>NUCLEOTIDE SEQUENCE</scope>
    <source>
        <strain evidence="1">CNM-CM6805</strain>
    </source>
</reference>
<name>A0A8H4M775_9EURO</name>
<comment type="caution">
    <text evidence="1">The sequence shown here is derived from an EMBL/GenBank/DDBJ whole genome shotgun (WGS) entry which is preliminary data.</text>
</comment>
<dbReference type="EMBL" id="JAAAPX010000049">
    <property type="protein sequence ID" value="KAF4236820.1"/>
    <property type="molecule type" value="Genomic_DNA"/>
</dbReference>
<accession>A0A8H4M775</accession>
<organism evidence="1 2">
    <name type="scientific">Aspergillus fumigatiaffinis</name>
    <dbReference type="NCBI Taxonomy" id="340414"/>
    <lineage>
        <taxon>Eukaryota</taxon>
        <taxon>Fungi</taxon>
        <taxon>Dikarya</taxon>
        <taxon>Ascomycota</taxon>
        <taxon>Pezizomycotina</taxon>
        <taxon>Eurotiomycetes</taxon>
        <taxon>Eurotiomycetidae</taxon>
        <taxon>Eurotiales</taxon>
        <taxon>Aspergillaceae</taxon>
        <taxon>Aspergillus</taxon>
        <taxon>Aspergillus subgen. Fumigati</taxon>
    </lineage>
</organism>
<sequence>MVLGGNLVPATDNPEECGSLGVMMYDPDALPEGATAADVRKCDGHPLGRHRPTEGASLAPWDAALELAPQSGAAGLETRAKNACYLDAPYGCSGGFCWKACGNTDRGEWCWTATLGGTGSYIACKRWQDCGTFSYACSHGISPAAGCGC</sequence>
<gene>
    <name evidence="1" type="ORF">CNMCM6805_007215</name>
</gene>
<dbReference type="Proteomes" id="UP000653565">
    <property type="component" value="Unassembled WGS sequence"/>
</dbReference>
<evidence type="ECO:0000313" key="1">
    <source>
        <dbReference type="EMBL" id="KAF4236820.1"/>
    </source>
</evidence>
<dbReference type="AlphaFoldDB" id="A0A8H4M775"/>
<evidence type="ECO:0000313" key="2">
    <source>
        <dbReference type="Proteomes" id="UP000653565"/>
    </source>
</evidence>
<reference evidence="1" key="2">
    <citation type="submission" date="2020-04" db="EMBL/GenBank/DDBJ databases">
        <authorList>
            <person name="Santos R.A.C."/>
            <person name="Steenwyk J.L."/>
            <person name="Rivero-Menendez O."/>
            <person name="Mead M.E."/>
            <person name="Silva L.P."/>
            <person name="Bastos R.W."/>
            <person name="Alastruey-Izquierdo A."/>
            <person name="Goldman G.H."/>
            <person name="Rokas A."/>
        </authorList>
    </citation>
    <scope>NUCLEOTIDE SEQUENCE</scope>
    <source>
        <strain evidence="1">CNM-CM6805</strain>
    </source>
</reference>